<dbReference type="KEGG" id="cint:HZF06_17330"/>
<accession>A0A7D6VYM4</accession>
<reference evidence="2 3" key="1">
    <citation type="submission" date="2020-07" db="EMBL/GenBank/DDBJ databases">
        <title>Electron transfer.</title>
        <authorList>
            <person name="Huang L."/>
            <person name="Liu X."/>
            <person name="Zhou S."/>
        </authorList>
    </citation>
    <scope>NUCLEOTIDE SEQUENCE [LARGE SCALE GENOMIC DNA]</scope>
    <source>
        <strain evidence="2 3">Lx1</strain>
    </source>
</reference>
<gene>
    <name evidence="2" type="ORF">HZF06_17330</name>
</gene>
<evidence type="ECO:0000259" key="1">
    <source>
        <dbReference type="SMART" id="SM00829"/>
    </source>
</evidence>
<dbReference type="AlphaFoldDB" id="A0A7D6VYM4"/>
<dbReference type="SUPFAM" id="SSF50129">
    <property type="entry name" value="GroES-like"/>
    <property type="match status" value="1"/>
</dbReference>
<dbReference type="PANTHER" id="PTHR11695:SF294">
    <property type="entry name" value="RETICULON-4-INTERACTING PROTEIN 1, MITOCHONDRIAL"/>
    <property type="match status" value="1"/>
</dbReference>
<evidence type="ECO:0000313" key="2">
    <source>
        <dbReference type="EMBL" id="QLY78831.1"/>
    </source>
</evidence>
<dbReference type="Pfam" id="PF08240">
    <property type="entry name" value="ADH_N"/>
    <property type="match status" value="1"/>
</dbReference>
<dbReference type="Gene3D" id="3.90.180.10">
    <property type="entry name" value="Medium-chain alcohol dehydrogenases, catalytic domain"/>
    <property type="match status" value="1"/>
</dbReference>
<dbReference type="RefSeq" id="WP_181601101.1">
    <property type="nucleotide sequence ID" value="NZ_CP059378.1"/>
</dbReference>
<dbReference type="SMART" id="SM00829">
    <property type="entry name" value="PKS_ER"/>
    <property type="match status" value="1"/>
</dbReference>
<dbReference type="InterPro" id="IPR013154">
    <property type="entry name" value="ADH-like_N"/>
</dbReference>
<dbReference type="InterPro" id="IPR036291">
    <property type="entry name" value="NAD(P)-bd_dom_sf"/>
</dbReference>
<dbReference type="InterPro" id="IPR050700">
    <property type="entry name" value="YIM1/Zinc_Alcohol_DH_Fams"/>
</dbReference>
<dbReference type="GO" id="GO:0016491">
    <property type="term" value="F:oxidoreductase activity"/>
    <property type="evidence" value="ECO:0007669"/>
    <property type="project" value="InterPro"/>
</dbReference>
<dbReference type="InterPro" id="IPR011032">
    <property type="entry name" value="GroES-like_sf"/>
</dbReference>
<proteinExistence type="predicted"/>
<feature type="domain" description="Enoyl reductase (ER)" evidence="1">
    <location>
        <begin position="12"/>
        <end position="330"/>
    </location>
</feature>
<dbReference type="Pfam" id="PF13602">
    <property type="entry name" value="ADH_zinc_N_2"/>
    <property type="match status" value="1"/>
</dbReference>
<dbReference type="Gene3D" id="3.40.50.720">
    <property type="entry name" value="NAD(P)-binding Rossmann-like Domain"/>
    <property type="match status" value="1"/>
</dbReference>
<dbReference type="SUPFAM" id="SSF51735">
    <property type="entry name" value="NAD(P)-binding Rossmann-fold domains"/>
    <property type="match status" value="1"/>
</dbReference>
<dbReference type="InterPro" id="IPR020843">
    <property type="entry name" value="ER"/>
</dbReference>
<protein>
    <submittedName>
        <fullName evidence="2">NADP-dependent oxidoreductase</fullName>
    </submittedName>
</protein>
<organism evidence="2 3">
    <name type="scientific">Clostridium intestinale</name>
    <dbReference type="NCBI Taxonomy" id="36845"/>
    <lineage>
        <taxon>Bacteria</taxon>
        <taxon>Bacillati</taxon>
        <taxon>Bacillota</taxon>
        <taxon>Clostridia</taxon>
        <taxon>Eubacteriales</taxon>
        <taxon>Clostridiaceae</taxon>
        <taxon>Clostridium</taxon>
    </lineage>
</organism>
<evidence type="ECO:0000313" key="3">
    <source>
        <dbReference type="Proteomes" id="UP000512286"/>
    </source>
</evidence>
<dbReference type="CDD" id="cd05289">
    <property type="entry name" value="MDR_like_2"/>
    <property type="match status" value="1"/>
</dbReference>
<dbReference type="PANTHER" id="PTHR11695">
    <property type="entry name" value="ALCOHOL DEHYDROGENASE RELATED"/>
    <property type="match status" value="1"/>
</dbReference>
<dbReference type="Proteomes" id="UP000512286">
    <property type="component" value="Chromosome"/>
</dbReference>
<name>A0A7D6VYM4_9CLOT</name>
<sequence>MKAAQINGYSKEIELKWNDIPKPNVQDYDVLVKVKAAGVNPLDMLILRGNVKQIVDYKFPLTMGNELSGVVEAVGKRVTKFKEGDSIYTRLPEKQIGAFAEYAVVNEDAIAKMPTNLTYVEAAAVPLTALTAYQALKEKFNAKPNEKIFISGGTGGLGAMAVPMAKYFGLYVITNGGETGRERMLDLGADEFFNYKSEDYSERLSNIDYVLDTLGAKEIEKELGILKPYGKLVSLAGMPNYRFAMERQFPFLKKMMFRMAGSSLDKMALKQNKEYHFLFMRADGKQLEQITKFVESENIKPSIDSIFESKDINTALKKVDTGHSKGKVILTF</sequence>
<dbReference type="EMBL" id="CP059378">
    <property type="protein sequence ID" value="QLY78831.1"/>
    <property type="molecule type" value="Genomic_DNA"/>
</dbReference>